<dbReference type="InterPro" id="IPR006016">
    <property type="entry name" value="UspA"/>
</dbReference>
<evidence type="ECO:0000256" key="2">
    <source>
        <dbReference type="ARBA" id="ARBA00008791"/>
    </source>
</evidence>
<comment type="caution">
    <text evidence="7">The sequence shown here is derived from an EMBL/GenBank/DDBJ whole genome shotgun (WGS) entry which is preliminary data.</text>
</comment>
<keyword evidence="8" id="KW-1185">Reference proteome</keyword>
<accession>A0ABU2WFY5</accession>
<comment type="subunit">
    <text evidence="3">Homodimer.</text>
</comment>
<sequence>MIYKHLLAAIETHDEGEKMLVKARDLARGFGASLSLIHVVEYLPIDPAGDALLATPIDLCSERAGFAETRIGEWCDRNDLDRSFLRVVIGSITPEILRAQQETQADLIVVGHHPRHGLSALFSYTDDGVLHRASCDVLAIHLDD</sequence>
<dbReference type="Gene3D" id="3.40.50.620">
    <property type="entry name" value="HUPs"/>
    <property type="match status" value="1"/>
</dbReference>
<feature type="domain" description="UspA" evidence="6">
    <location>
        <begin position="3"/>
        <end position="141"/>
    </location>
</feature>
<evidence type="ECO:0000256" key="4">
    <source>
        <dbReference type="ARBA" id="ARBA00022490"/>
    </source>
</evidence>
<dbReference type="SUPFAM" id="SSF52402">
    <property type="entry name" value="Adenine nucleotide alpha hydrolases-like"/>
    <property type="match status" value="1"/>
</dbReference>
<dbReference type="PANTHER" id="PTHR46268:SF23">
    <property type="entry name" value="UNIVERSAL STRESS PROTEIN A-RELATED"/>
    <property type="match status" value="1"/>
</dbReference>
<dbReference type="Proteomes" id="UP001254608">
    <property type="component" value="Unassembled WGS sequence"/>
</dbReference>
<gene>
    <name evidence="7" type="ORF">RM530_05255</name>
</gene>
<evidence type="ECO:0000259" key="6">
    <source>
        <dbReference type="Pfam" id="PF00582"/>
    </source>
</evidence>
<dbReference type="InterPro" id="IPR014729">
    <property type="entry name" value="Rossmann-like_a/b/a_fold"/>
</dbReference>
<comment type="subcellular location">
    <subcellularLocation>
        <location evidence="1 5">Cytoplasm</location>
    </subcellularLocation>
</comment>
<protein>
    <recommendedName>
        <fullName evidence="5">Universal stress protein</fullName>
    </recommendedName>
</protein>
<reference evidence="7 8" key="1">
    <citation type="submission" date="2023-09" db="EMBL/GenBank/DDBJ databases">
        <authorList>
            <person name="Rey-Velasco X."/>
        </authorList>
    </citation>
    <scope>NUCLEOTIDE SEQUENCE [LARGE SCALE GENOMIC DNA]</scope>
    <source>
        <strain evidence="7 8">W345</strain>
    </source>
</reference>
<dbReference type="PANTHER" id="PTHR46268">
    <property type="entry name" value="STRESS RESPONSE PROTEIN NHAX"/>
    <property type="match status" value="1"/>
</dbReference>
<organism evidence="7 8">
    <name type="scientific">Banduia mediterranea</name>
    <dbReference type="NCBI Taxonomy" id="3075609"/>
    <lineage>
        <taxon>Bacteria</taxon>
        <taxon>Pseudomonadati</taxon>
        <taxon>Pseudomonadota</taxon>
        <taxon>Gammaproteobacteria</taxon>
        <taxon>Nevskiales</taxon>
        <taxon>Algiphilaceae</taxon>
        <taxon>Banduia</taxon>
    </lineage>
</organism>
<evidence type="ECO:0000256" key="5">
    <source>
        <dbReference type="PIRNR" id="PIRNR006276"/>
    </source>
</evidence>
<dbReference type="EMBL" id="JAVRIC010000005">
    <property type="protein sequence ID" value="MDT0496770.1"/>
    <property type="molecule type" value="Genomic_DNA"/>
</dbReference>
<dbReference type="PIRSF" id="PIRSF006276">
    <property type="entry name" value="UspA"/>
    <property type="match status" value="1"/>
</dbReference>
<evidence type="ECO:0000256" key="3">
    <source>
        <dbReference type="ARBA" id="ARBA00011738"/>
    </source>
</evidence>
<comment type="similarity">
    <text evidence="2 5">Belongs to the universal stress protein A family.</text>
</comment>
<evidence type="ECO:0000313" key="7">
    <source>
        <dbReference type="EMBL" id="MDT0496770.1"/>
    </source>
</evidence>
<dbReference type="RefSeq" id="WP_311364163.1">
    <property type="nucleotide sequence ID" value="NZ_JAVRIC010000005.1"/>
</dbReference>
<dbReference type="InterPro" id="IPR006015">
    <property type="entry name" value="Universal_stress_UspA"/>
</dbReference>
<name>A0ABU2WFY5_9GAMM</name>
<dbReference type="Pfam" id="PF00582">
    <property type="entry name" value="Usp"/>
    <property type="match status" value="1"/>
</dbReference>
<evidence type="ECO:0000313" key="8">
    <source>
        <dbReference type="Proteomes" id="UP001254608"/>
    </source>
</evidence>
<keyword evidence="4 5" id="KW-0963">Cytoplasm</keyword>
<evidence type="ECO:0000256" key="1">
    <source>
        <dbReference type="ARBA" id="ARBA00004496"/>
    </source>
</evidence>
<proteinExistence type="inferred from homology"/>